<proteinExistence type="predicted"/>
<evidence type="ECO:0000256" key="1">
    <source>
        <dbReference type="SAM" id="MobiDB-lite"/>
    </source>
</evidence>
<dbReference type="Pfam" id="PF15610">
    <property type="entry name" value="PRTase_3"/>
    <property type="match status" value="1"/>
</dbReference>
<evidence type="ECO:0000313" key="3">
    <source>
        <dbReference type="EMBL" id="CAF3743592.1"/>
    </source>
</evidence>
<dbReference type="InterPro" id="IPR028944">
    <property type="entry name" value="PRTase_ComF-like"/>
</dbReference>
<organism evidence="2 4">
    <name type="scientific">Didymodactylos carnosus</name>
    <dbReference type="NCBI Taxonomy" id="1234261"/>
    <lineage>
        <taxon>Eukaryota</taxon>
        <taxon>Metazoa</taxon>
        <taxon>Spiralia</taxon>
        <taxon>Gnathifera</taxon>
        <taxon>Rotifera</taxon>
        <taxon>Eurotatoria</taxon>
        <taxon>Bdelloidea</taxon>
        <taxon>Philodinida</taxon>
        <taxon>Philodinidae</taxon>
        <taxon>Didymodactylos</taxon>
    </lineage>
</organism>
<dbReference type="EMBL" id="CAJOBC010002643">
    <property type="protein sequence ID" value="CAF3743592.1"/>
    <property type="molecule type" value="Genomic_DNA"/>
</dbReference>
<evidence type="ECO:0000313" key="2">
    <source>
        <dbReference type="EMBL" id="CAF0970483.1"/>
    </source>
</evidence>
<gene>
    <name evidence="2" type="ORF">GPM918_LOCUS12209</name>
    <name evidence="3" type="ORF">SRO942_LOCUS12210</name>
</gene>
<accession>A0A814EQC8</accession>
<dbReference type="Proteomes" id="UP000681722">
    <property type="component" value="Unassembled WGS sequence"/>
</dbReference>
<dbReference type="Proteomes" id="UP000663829">
    <property type="component" value="Unassembled WGS sequence"/>
</dbReference>
<keyword evidence="4" id="KW-1185">Reference proteome</keyword>
<dbReference type="EMBL" id="CAJNOQ010002643">
    <property type="protein sequence ID" value="CAF0970483.1"/>
    <property type="molecule type" value="Genomic_DNA"/>
</dbReference>
<dbReference type="AlphaFoldDB" id="A0A814EQC8"/>
<reference evidence="2" key="1">
    <citation type="submission" date="2021-02" db="EMBL/GenBank/DDBJ databases">
        <authorList>
            <person name="Nowell W R."/>
        </authorList>
    </citation>
    <scope>NUCLEOTIDE SEQUENCE</scope>
</reference>
<sequence length="477" mass="54246">MVVCLCVYYAAKVTLELPVIMYGKIFDKTEEVYLADSRGILTLTEHLCFKIENEQNIFGDDISTLYKSIAMGIAQILGNDIQTSTTKMLSKKISIFFLITVSSMTMSLANKLSTIDDLIHDDGADIDDEVYYTRFDRVRRADQEYVGFNLRCPQFKEIQQRQRAQSMSQKALEPAAHQQANHNRGALASSKPIALSPGASGDHKSQSAVEKPSRQMYLFDLKRSNLKNIDLIQYSKMKYGDRASTDKYGIQLATHFIEKEGFTCEKSSQYLFASSAYRHVPVAATWLFRKLVDALQDKLNCSSGAISSFKIERKSLTSGDFSKMEEKARKEAMDKTELEIDDTLIHGKTLVILDDVVVTGSHEENIKKYLRGKSHAGSIFFYIAKINPEEKAKIEDEINSKAMTGISDWIQIAKDSPYITVRYLKYVLENDKIDFTEFQQNLPLLYRQALEQIMLMEDLDQLLPKGFKKFKENALGE</sequence>
<name>A0A814EQC8_9BILA</name>
<protein>
    <submittedName>
        <fullName evidence="2">Uncharacterized protein</fullName>
    </submittedName>
</protein>
<dbReference type="OrthoDB" id="9986683at2759"/>
<comment type="caution">
    <text evidence="2">The sequence shown here is derived from an EMBL/GenBank/DDBJ whole genome shotgun (WGS) entry which is preliminary data.</text>
</comment>
<evidence type="ECO:0000313" key="4">
    <source>
        <dbReference type="Proteomes" id="UP000663829"/>
    </source>
</evidence>
<feature type="region of interest" description="Disordered" evidence="1">
    <location>
        <begin position="161"/>
        <end position="211"/>
    </location>
</feature>